<gene>
    <name evidence="1" type="ORF">IMSAGC001_03071</name>
</gene>
<comment type="caution">
    <text evidence="1">The sequence shown here is derived from an EMBL/GenBank/DDBJ whole genome shotgun (WGS) entry which is preliminary data.</text>
</comment>
<dbReference type="RefSeq" id="WP_172504176.1">
    <property type="nucleotide sequence ID" value="NZ_BLLS01000109.1"/>
</dbReference>
<dbReference type="EMBL" id="BLLS01000109">
    <property type="protein sequence ID" value="GFH87644.1"/>
    <property type="molecule type" value="Genomic_DNA"/>
</dbReference>
<reference evidence="1 2" key="1">
    <citation type="journal article" date="2020" name="Microbiome">
        <title>Single-cell genomics of uncultured bacteria reveals dietary fiber responders in the mouse gut microbiota.</title>
        <authorList>
            <person name="Chijiiwa R."/>
            <person name="Hosokawa M."/>
            <person name="Kogawa M."/>
            <person name="Nishikawa Y."/>
            <person name="Ide K."/>
            <person name="Sakanashi C."/>
            <person name="Takahashi K."/>
            <person name="Takeyama H."/>
        </authorList>
    </citation>
    <scope>NUCLEOTIDE SEQUENCE [LARGE SCALE GENOMIC DNA]</scope>
    <source>
        <strain evidence="1">IMSAGC_001</strain>
    </source>
</reference>
<sequence length="185" mass="21609">MTKKINDVTTNKSIEVMNTHKFNHLLKLAKQNECIMTEFINFLSNLSMETCSVRDDLNHYLNEEVTDILKDKLEDKYAVYFDLEDEYDIREVLEESENINANCVEILNCIDKECFAFEDWGCKSDLNCGNSSFILDYEYDEENYDLIISVSFISRLQWYIEEEAGIEPLKISINQLLIANHSDVA</sequence>
<dbReference type="Proteomes" id="UP000491181">
    <property type="component" value="Unassembled WGS sequence"/>
</dbReference>
<accession>A0A7J0A5G6</accession>
<proteinExistence type="predicted"/>
<organism evidence="1 2">
    <name type="scientific">Bacteroides acidifaciens</name>
    <dbReference type="NCBI Taxonomy" id="85831"/>
    <lineage>
        <taxon>Bacteria</taxon>
        <taxon>Pseudomonadati</taxon>
        <taxon>Bacteroidota</taxon>
        <taxon>Bacteroidia</taxon>
        <taxon>Bacteroidales</taxon>
        <taxon>Bacteroidaceae</taxon>
        <taxon>Bacteroides</taxon>
    </lineage>
</organism>
<dbReference type="AlphaFoldDB" id="A0A7J0A5G6"/>
<evidence type="ECO:0000313" key="2">
    <source>
        <dbReference type="Proteomes" id="UP000491181"/>
    </source>
</evidence>
<protein>
    <submittedName>
        <fullName evidence="1">Uncharacterized protein</fullName>
    </submittedName>
</protein>
<evidence type="ECO:0000313" key="1">
    <source>
        <dbReference type="EMBL" id="GFH87644.1"/>
    </source>
</evidence>
<name>A0A7J0A5G6_9BACE</name>